<evidence type="ECO:0000256" key="8">
    <source>
        <dbReference type="ARBA" id="ARBA00049348"/>
    </source>
</evidence>
<evidence type="ECO:0000256" key="5">
    <source>
        <dbReference type="ARBA" id="ARBA00022679"/>
    </source>
</evidence>
<evidence type="ECO:0000256" key="6">
    <source>
        <dbReference type="ARBA" id="ARBA00022763"/>
    </source>
</evidence>
<evidence type="ECO:0000313" key="10">
    <source>
        <dbReference type="EMBL" id="RCL78412.1"/>
    </source>
</evidence>
<evidence type="ECO:0000256" key="7">
    <source>
        <dbReference type="ARBA" id="ARBA00023204"/>
    </source>
</evidence>
<dbReference type="InterPro" id="IPR036217">
    <property type="entry name" value="MethylDNA_cys_MeTrfase_DNAb"/>
</dbReference>
<evidence type="ECO:0000259" key="9">
    <source>
        <dbReference type="Pfam" id="PF01035"/>
    </source>
</evidence>
<keyword evidence="5 10" id="KW-0808">Transferase</keyword>
<dbReference type="GO" id="GO:0003908">
    <property type="term" value="F:methylated-DNA-[protein]-cysteine S-methyltransferase activity"/>
    <property type="evidence" value="ECO:0007669"/>
    <property type="project" value="UniProtKB-EC"/>
</dbReference>
<dbReference type="GO" id="GO:0032259">
    <property type="term" value="P:methylation"/>
    <property type="evidence" value="ECO:0007669"/>
    <property type="project" value="UniProtKB-KW"/>
</dbReference>
<comment type="similarity">
    <text evidence="2">Belongs to the MGMT family.</text>
</comment>
<accession>A0A368E2T1</accession>
<name>A0A368E2T1_9PROT</name>
<gene>
    <name evidence="10" type="ORF">DBW69_00280</name>
</gene>
<keyword evidence="7" id="KW-0234">DNA repair</keyword>
<feature type="domain" description="Methylated-DNA-[protein]-cysteine S-methyltransferase DNA binding" evidence="9">
    <location>
        <begin position="95"/>
        <end position="173"/>
    </location>
</feature>
<protein>
    <recommendedName>
        <fullName evidence="3">methylated-DNA--[protein]-cysteine S-methyltransferase</fullName>
        <ecNumber evidence="3">2.1.1.63</ecNumber>
    </recommendedName>
</protein>
<organism evidence="10 11">
    <name type="scientific">PS1 clade bacterium</name>
    <dbReference type="NCBI Taxonomy" id="2175152"/>
    <lineage>
        <taxon>Bacteria</taxon>
        <taxon>Pseudomonadati</taxon>
        <taxon>Pseudomonadota</taxon>
        <taxon>Alphaproteobacteria</taxon>
        <taxon>PS1 clade</taxon>
    </lineage>
</organism>
<dbReference type="GO" id="GO:0006281">
    <property type="term" value="P:DNA repair"/>
    <property type="evidence" value="ECO:0007669"/>
    <property type="project" value="UniProtKB-KW"/>
</dbReference>
<dbReference type="Proteomes" id="UP000252132">
    <property type="component" value="Unassembled WGS sequence"/>
</dbReference>
<dbReference type="Gene3D" id="1.10.10.10">
    <property type="entry name" value="Winged helix-like DNA-binding domain superfamily/Winged helix DNA-binding domain"/>
    <property type="match status" value="1"/>
</dbReference>
<reference evidence="10 11" key="1">
    <citation type="journal article" date="2018" name="Microbiome">
        <title>Fine metagenomic profile of the Mediterranean stratified and mixed water columns revealed by assembly and recruitment.</title>
        <authorList>
            <person name="Haro-Moreno J.M."/>
            <person name="Lopez-Perez M."/>
            <person name="De La Torre J.R."/>
            <person name="Picazo A."/>
            <person name="Camacho A."/>
            <person name="Rodriguez-Valera F."/>
        </authorList>
    </citation>
    <scope>NUCLEOTIDE SEQUENCE [LARGE SCALE GENOMIC DNA]</scope>
    <source>
        <strain evidence="10">MED-G55</strain>
    </source>
</reference>
<evidence type="ECO:0000256" key="3">
    <source>
        <dbReference type="ARBA" id="ARBA00011918"/>
    </source>
</evidence>
<dbReference type="AlphaFoldDB" id="A0A368E2T1"/>
<keyword evidence="6" id="KW-0227">DNA damage</keyword>
<dbReference type="SUPFAM" id="SSF46767">
    <property type="entry name" value="Methylated DNA-protein cysteine methyltransferase, C-terminal domain"/>
    <property type="match status" value="1"/>
</dbReference>
<sequence length="179" mass="19378">MSQNKNNYAAGFDTPLGRMILLAEDLATKTYKTPTPHLVGLGFAGTKMNDEAVIADLSRQLACQDVLTNPEKLKPLAHQIISQPDKVPMSLRGTDFQKTVWRRLMEIPVGTTTTYGNIADYLQTAPRAVGSAVGKNPISLLVPCHRVIGSTGHLHGYRWGLDVKKCLLAAEGAPVSVTL</sequence>
<dbReference type="FunFam" id="1.10.10.10:FF:000214">
    <property type="entry name" value="Methylated-DNA--protein-cysteine methyltransferase"/>
    <property type="match status" value="1"/>
</dbReference>
<comment type="catalytic activity">
    <reaction evidence="1">
        <text>a 4-O-methyl-thymidine in DNA + L-cysteinyl-[protein] = a thymidine in DNA + S-methyl-L-cysteinyl-[protein]</text>
        <dbReference type="Rhea" id="RHEA:53428"/>
        <dbReference type="Rhea" id="RHEA-COMP:10131"/>
        <dbReference type="Rhea" id="RHEA-COMP:10132"/>
        <dbReference type="Rhea" id="RHEA-COMP:13555"/>
        <dbReference type="Rhea" id="RHEA-COMP:13556"/>
        <dbReference type="ChEBI" id="CHEBI:29950"/>
        <dbReference type="ChEBI" id="CHEBI:82612"/>
        <dbReference type="ChEBI" id="CHEBI:137386"/>
        <dbReference type="ChEBI" id="CHEBI:137387"/>
        <dbReference type="EC" id="2.1.1.63"/>
    </reaction>
</comment>
<evidence type="ECO:0000256" key="2">
    <source>
        <dbReference type="ARBA" id="ARBA00008711"/>
    </source>
</evidence>
<dbReference type="EMBL" id="QOQF01000001">
    <property type="protein sequence ID" value="RCL78412.1"/>
    <property type="molecule type" value="Genomic_DNA"/>
</dbReference>
<evidence type="ECO:0000256" key="4">
    <source>
        <dbReference type="ARBA" id="ARBA00022603"/>
    </source>
</evidence>
<evidence type="ECO:0000313" key="11">
    <source>
        <dbReference type="Proteomes" id="UP000252132"/>
    </source>
</evidence>
<dbReference type="NCBIfam" id="TIGR00589">
    <property type="entry name" value="ogt"/>
    <property type="match status" value="1"/>
</dbReference>
<proteinExistence type="inferred from homology"/>
<dbReference type="InterPro" id="IPR036388">
    <property type="entry name" value="WH-like_DNA-bd_sf"/>
</dbReference>
<comment type="caution">
    <text evidence="10">The sequence shown here is derived from an EMBL/GenBank/DDBJ whole genome shotgun (WGS) entry which is preliminary data.</text>
</comment>
<dbReference type="InterPro" id="IPR001497">
    <property type="entry name" value="MethylDNA_cys_MeTrfase_AS"/>
</dbReference>
<comment type="catalytic activity">
    <reaction evidence="8">
        <text>a 6-O-methyl-2'-deoxyguanosine in DNA + L-cysteinyl-[protein] = S-methyl-L-cysteinyl-[protein] + a 2'-deoxyguanosine in DNA</text>
        <dbReference type="Rhea" id="RHEA:24000"/>
        <dbReference type="Rhea" id="RHEA-COMP:10131"/>
        <dbReference type="Rhea" id="RHEA-COMP:10132"/>
        <dbReference type="Rhea" id="RHEA-COMP:11367"/>
        <dbReference type="Rhea" id="RHEA-COMP:11368"/>
        <dbReference type="ChEBI" id="CHEBI:29950"/>
        <dbReference type="ChEBI" id="CHEBI:82612"/>
        <dbReference type="ChEBI" id="CHEBI:85445"/>
        <dbReference type="ChEBI" id="CHEBI:85448"/>
        <dbReference type="EC" id="2.1.1.63"/>
    </reaction>
</comment>
<dbReference type="EC" id="2.1.1.63" evidence="3"/>
<dbReference type="PANTHER" id="PTHR10815:SF13">
    <property type="entry name" value="METHYLATED-DNA--PROTEIN-CYSTEINE METHYLTRANSFERASE"/>
    <property type="match status" value="1"/>
</dbReference>
<dbReference type="PROSITE" id="PS00374">
    <property type="entry name" value="MGMT"/>
    <property type="match status" value="1"/>
</dbReference>
<evidence type="ECO:0000256" key="1">
    <source>
        <dbReference type="ARBA" id="ARBA00001286"/>
    </source>
</evidence>
<dbReference type="PANTHER" id="PTHR10815">
    <property type="entry name" value="METHYLATED-DNA--PROTEIN-CYSTEINE METHYLTRANSFERASE"/>
    <property type="match status" value="1"/>
</dbReference>
<keyword evidence="4 10" id="KW-0489">Methyltransferase</keyword>
<dbReference type="InterPro" id="IPR014048">
    <property type="entry name" value="MethylDNA_cys_MeTrfase_DNA-bd"/>
</dbReference>
<dbReference type="Pfam" id="PF01035">
    <property type="entry name" value="DNA_binding_1"/>
    <property type="match status" value="1"/>
</dbReference>
<dbReference type="CDD" id="cd06445">
    <property type="entry name" value="ATase"/>
    <property type="match status" value="1"/>
</dbReference>